<dbReference type="GO" id="GO:0046872">
    <property type="term" value="F:metal ion binding"/>
    <property type="evidence" value="ECO:0007669"/>
    <property type="project" value="UniProtKB-KW"/>
</dbReference>
<organism evidence="4 5">
    <name type="scientific">Aphanomyces astaci</name>
    <name type="common">Crayfish plague agent</name>
    <dbReference type="NCBI Taxonomy" id="112090"/>
    <lineage>
        <taxon>Eukaryota</taxon>
        <taxon>Sar</taxon>
        <taxon>Stramenopiles</taxon>
        <taxon>Oomycota</taxon>
        <taxon>Saprolegniomycetes</taxon>
        <taxon>Saprolegniales</taxon>
        <taxon>Verrucalvaceae</taxon>
        <taxon>Aphanomyces</taxon>
    </lineage>
</organism>
<proteinExistence type="predicted"/>
<dbReference type="PANTHER" id="PTHR34615">
    <property type="entry name" value="PX DOMAIN-CONTAINING PROTEIN"/>
    <property type="match status" value="1"/>
</dbReference>
<comment type="cofactor">
    <cofactor evidence="1">
        <name>a divalent metal cation</name>
        <dbReference type="ChEBI" id="CHEBI:60240"/>
    </cofactor>
</comment>
<dbReference type="VEuPathDB" id="FungiDB:H257_07609"/>
<comment type="caution">
    <text evidence="4">The sequence shown here is derived from an EMBL/GenBank/DDBJ whole genome shotgun (WGS) entry which is preliminary data.</text>
</comment>
<dbReference type="Pfam" id="PF13359">
    <property type="entry name" value="DDE_Tnp_4"/>
    <property type="match status" value="1"/>
</dbReference>
<evidence type="ECO:0000259" key="3">
    <source>
        <dbReference type="Pfam" id="PF13359"/>
    </source>
</evidence>
<evidence type="ECO:0000313" key="4">
    <source>
        <dbReference type="EMBL" id="KAF0762921.1"/>
    </source>
</evidence>
<feature type="domain" description="DDE Tnp4" evidence="3">
    <location>
        <begin position="170"/>
        <end position="326"/>
    </location>
</feature>
<dbReference type="InterPro" id="IPR027806">
    <property type="entry name" value="HARBI1_dom"/>
</dbReference>
<gene>
    <name evidence="4" type="ORF">AaE_003252</name>
</gene>
<evidence type="ECO:0000313" key="5">
    <source>
        <dbReference type="Proteomes" id="UP000469452"/>
    </source>
</evidence>
<sequence>MHRRGGMASARYARFRSLLHFRLFALHRRRTAAAERLTIPDVLFSLTRYNDRECLEKFRFTKADILRLVDGFALPDRIVTPERTTCSNVEAVCIVLRRFAVPDRWSDLIDMFGRSCSGMSNIFLHTIDLIYTRFESKLYLDVDRVAGRLDEFCSAVVQRGAEIHNVWGFIDGTVRECCRPSGGVEQRSMYNGHKRRHAIKFQTVVTPDGIISHVFGPIEGRRHDLTMLRRSSLENFIASDIRFAGYVIYGDPAYGRSNQLASPFGGANLTAAQKTINASMSRVRVSVEWSYGQVLQYWPIVDFKKKVKLGCGPSSKIYKIAVLLTNCVTCARRGNTNSSYFGLMPPTLEEYLLVSNEIVI</sequence>
<dbReference type="PANTHER" id="PTHR34615:SF1">
    <property type="entry name" value="PX DOMAIN-CONTAINING PROTEIN"/>
    <property type="match status" value="1"/>
</dbReference>
<dbReference type="Proteomes" id="UP000469452">
    <property type="component" value="Unassembled WGS sequence"/>
</dbReference>
<dbReference type="AlphaFoldDB" id="A0A6A5AR63"/>
<reference evidence="4 5" key="1">
    <citation type="submission" date="2019-06" db="EMBL/GenBank/DDBJ databases">
        <title>Genomics analysis of Aphanomyces spp. identifies a new class of oomycete effector associated with host adaptation.</title>
        <authorList>
            <person name="Gaulin E."/>
        </authorList>
    </citation>
    <scope>NUCLEOTIDE SEQUENCE [LARGE SCALE GENOMIC DNA]</scope>
    <source>
        <strain evidence="4 5">E</strain>
    </source>
</reference>
<accession>A0A6A5AR63</accession>
<protein>
    <recommendedName>
        <fullName evidence="3">DDE Tnp4 domain-containing protein</fullName>
    </recommendedName>
</protein>
<dbReference type="EMBL" id="VJMI01007786">
    <property type="protein sequence ID" value="KAF0762921.1"/>
    <property type="molecule type" value="Genomic_DNA"/>
</dbReference>
<evidence type="ECO:0000256" key="2">
    <source>
        <dbReference type="ARBA" id="ARBA00022723"/>
    </source>
</evidence>
<keyword evidence="2" id="KW-0479">Metal-binding</keyword>
<evidence type="ECO:0000256" key="1">
    <source>
        <dbReference type="ARBA" id="ARBA00001968"/>
    </source>
</evidence>
<name>A0A6A5AR63_APHAT</name>